<evidence type="ECO:0000313" key="1">
    <source>
        <dbReference type="Proteomes" id="UP000887565"/>
    </source>
</evidence>
<evidence type="ECO:0000313" key="2">
    <source>
        <dbReference type="WBParaSite" id="nRc.2.0.1.t07872-RA"/>
    </source>
</evidence>
<reference evidence="2" key="1">
    <citation type="submission" date="2022-11" db="UniProtKB">
        <authorList>
            <consortium name="WormBaseParasite"/>
        </authorList>
    </citation>
    <scope>IDENTIFICATION</scope>
</reference>
<proteinExistence type="predicted"/>
<accession>A0A915I155</accession>
<protein>
    <submittedName>
        <fullName evidence="2">Uncharacterized protein</fullName>
    </submittedName>
</protein>
<name>A0A915I155_ROMCU</name>
<dbReference type="WBParaSite" id="nRc.2.0.1.t07872-RA">
    <property type="protein sequence ID" value="nRc.2.0.1.t07872-RA"/>
    <property type="gene ID" value="nRc.2.0.1.g07872"/>
</dbReference>
<sequence>MILKTIEIKGFKFSFLCRVPEEVGNGPRTADKVHKNFCNDLKPHPRGSTDLNPDLWPKRLNPDFLRITDGLVMARIRDSPWIRVLVVPYILLIFIKFWELHSSEEGILMEIAQNSYIPTAAVKVTSFLNLDKCTINKVLGTQDASLSNTL</sequence>
<dbReference type="Proteomes" id="UP000887565">
    <property type="component" value="Unplaced"/>
</dbReference>
<keyword evidence="1" id="KW-1185">Reference proteome</keyword>
<dbReference type="AlphaFoldDB" id="A0A915I155"/>
<organism evidence="1 2">
    <name type="scientific">Romanomermis culicivorax</name>
    <name type="common">Nematode worm</name>
    <dbReference type="NCBI Taxonomy" id="13658"/>
    <lineage>
        <taxon>Eukaryota</taxon>
        <taxon>Metazoa</taxon>
        <taxon>Ecdysozoa</taxon>
        <taxon>Nematoda</taxon>
        <taxon>Enoplea</taxon>
        <taxon>Dorylaimia</taxon>
        <taxon>Mermithida</taxon>
        <taxon>Mermithoidea</taxon>
        <taxon>Mermithidae</taxon>
        <taxon>Romanomermis</taxon>
    </lineage>
</organism>